<dbReference type="EMBL" id="CM024800">
    <property type="protein sequence ID" value="KAG8012316.1"/>
    <property type="molecule type" value="Genomic_DNA"/>
</dbReference>
<sequence length="58" mass="6731">MPLLQQSSMGKQVREGSAKWELTLQRTGLDQGRKTPHMFWHSTRVNIFSNKDLFGARK</sequence>
<dbReference type="Proteomes" id="UP000805704">
    <property type="component" value="Chromosome 12"/>
</dbReference>
<feature type="non-terminal residue" evidence="1">
    <location>
        <position position="58"/>
    </location>
</feature>
<proteinExistence type="predicted"/>
<accession>A0ACB7FDV4</accession>
<evidence type="ECO:0000313" key="2">
    <source>
        <dbReference type="Proteomes" id="UP000805704"/>
    </source>
</evidence>
<name>A0ACB7FDV4_NIBAL</name>
<comment type="caution">
    <text evidence="1">The sequence shown here is derived from an EMBL/GenBank/DDBJ whole genome shotgun (WGS) entry which is preliminary data.</text>
</comment>
<evidence type="ECO:0000313" key="1">
    <source>
        <dbReference type="EMBL" id="KAG8012316.1"/>
    </source>
</evidence>
<reference evidence="1" key="1">
    <citation type="submission" date="2020-04" db="EMBL/GenBank/DDBJ databases">
        <title>A chromosome-scale assembly and high-density genetic map of the yellow drum (Nibea albiflora) genome.</title>
        <authorList>
            <person name="Xu D."/>
            <person name="Zhang W."/>
            <person name="Chen R."/>
            <person name="Tan P."/>
            <person name="Wang L."/>
            <person name="Song H."/>
            <person name="Tian L."/>
            <person name="Zhu Q."/>
            <person name="Wang B."/>
        </authorList>
    </citation>
    <scope>NUCLEOTIDE SEQUENCE</scope>
    <source>
        <strain evidence="1">ZJHYS-2018</strain>
    </source>
</reference>
<protein>
    <submittedName>
        <fullName evidence="1">Uncharacterized protein</fullName>
    </submittedName>
</protein>
<organism evidence="1 2">
    <name type="scientific">Nibea albiflora</name>
    <name type="common">Yellow drum</name>
    <name type="synonym">Corvina albiflora</name>
    <dbReference type="NCBI Taxonomy" id="240163"/>
    <lineage>
        <taxon>Eukaryota</taxon>
        <taxon>Metazoa</taxon>
        <taxon>Chordata</taxon>
        <taxon>Craniata</taxon>
        <taxon>Vertebrata</taxon>
        <taxon>Euteleostomi</taxon>
        <taxon>Actinopterygii</taxon>
        <taxon>Neopterygii</taxon>
        <taxon>Teleostei</taxon>
        <taxon>Neoteleostei</taxon>
        <taxon>Acanthomorphata</taxon>
        <taxon>Eupercaria</taxon>
        <taxon>Sciaenidae</taxon>
        <taxon>Nibea</taxon>
    </lineage>
</organism>
<keyword evidence="2" id="KW-1185">Reference proteome</keyword>
<gene>
    <name evidence="1" type="ORF">GBF38_020024</name>
</gene>